<dbReference type="InterPro" id="IPR002081">
    <property type="entry name" value="Cryptochrome/DNA_photolyase_1"/>
</dbReference>
<dbReference type="PANTHER" id="PTHR11455">
    <property type="entry name" value="CRYPTOCHROME"/>
    <property type="match status" value="1"/>
</dbReference>
<name>A0A0B3RXG0_9RHOB</name>
<dbReference type="Proteomes" id="UP000030960">
    <property type="component" value="Unassembled WGS sequence"/>
</dbReference>
<feature type="region of interest" description="Disordered" evidence="4">
    <location>
        <begin position="228"/>
        <end position="249"/>
    </location>
</feature>
<dbReference type="PANTHER" id="PTHR11455:SF18">
    <property type="entry name" value="SI:CH1073-390K14.1"/>
    <property type="match status" value="1"/>
</dbReference>
<dbReference type="GO" id="GO:0005737">
    <property type="term" value="C:cytoplasm"/>
    <property type="evidence" value="ECO:0007669"/>
    <property type="project" value="TreeGrafter"/>
</dbReference>
<evidence type="ECO:0000313" key="7">
    <source>
        <dbReference type="Proteomes" id="UP000030960"/>
    </source>
</evidence>
<dbReference type="SUPFAM" id="SSF48173">
    <property type="entry name" value="Cryptochrome/photolyase FAD-binding domain"/>
    <property type="match status" value="1"/>
</dbReference>
<feature type="domain" description="Cryptochrome/DNA photolyase FAD-binding" evidence="5">
    <location>
        <begin position="78"/>
        <end position="205"/>
    </location>
</feature>
<dbReference type="Gene3D" id="1.10.579.10">
    <property type="entry name" value="DNA Cyclobutane Dipyrimidine Photolyase, subunit A, domain 3"/>
    <property type="match status" value="1"/>
</dbReference>
<dbReference type="Gene3D" id="1.25.40.80">
    <property type="match status" value="1"/>
</dbReference>
<feature type="compositionally biased region" description="Pro residues" evidence="4">
    <location>
        <begin position="235"/>
        <end position="245"/>
    </location>
</feature>
<feature type="binding site" evidence="3">
    <location>
        <position position="29"/>
    </location>
    <ligand>
        <name>FAD</name>
        <dbReference type="ChEBI" id="CHEBI:57692"/>
    </ligand>
</feature>
<evidence type="ECO:0000256" key="2">
    <source>
        <dbReference type="ARBA" id="ARBA00022827"/>
    </source>
</evidence>
<dbReference type="PATRIC" id="fig|1515334.3.peg.3926"/>
<keyword evidence="2 3" id="KW-0274">FAD</keyword>
<dbReference type="RefSeq" id="WP_043144572.1">
    <property type="nucleotide sequence ID" value="NZ_JSUQ01000017.1"/>
</dbReference>
<protein>
    <submittedName>
        <fullName evidence="6">DNA photolyase</fullName>
    </submittedName>
</protein>
<evidence type="ECO:0000256" key="3">
    <source>
        <dbReference type="PIRSR" id="PIRSR602081-1"/>
    </source>
</evidence>
<keyword evidence="6" id="KW-0456">Lyase</keyword>
<evidence type="ECO:0000256" key="1">
    <source>
        <dbReference type="ARBA" id="ARBA00022630"/>
    </source>
</evidence>
<proteinExistence type="predicted"/>
<evidence type="ECO:0000313" key="6">
    <source>
        <dbReference type="EMBL" id="KHQ51403.1"/>
    </source>
</evidence>
<dbReference type="OrthoDB" id="9772484at2"/>
<keyword evidence="1 3" id="KW-0285">Flavoprotein</keyword>
<dbReference type="InterPro" id="IPR036134">
    <property type="entry name" value="Crypto/Photolyase_FAD-like_sf"/>
</dbReference>
<feature type="binding site" evidence="3">
    <location>
        <position position="78"/>
    </location>
    <ligand>
        <name>FAD</name>
        <dbReference type="ChEBI" id="CHEBI:57692"/>
    </ligand>
</feature>
<keyword evidence="7" id="KW-1185">Reference proteome</keyword>
<gene>
    <name evidence="6" type="ORF">OA50_03898</name>
</gene>
<feature type="binding site" evidence="3">
    <location>
        <begin position="182"/>
        <end position="184"/>
    </location>
    <ligand>
        <name>FAD</name>
        <dbReference type="ChEBI" id="CHEBI:57692"/>
    </ligand>
</feature>
<accession>A0A0B3RXG0</accession>
<dbReference type="Pfam" id="PF03441">
    <property type="entry name" value="FAD_binding_7"/>
    <property type="match status" value="1"/>
</dbReference>
<reference evidence="6 7" key="1">
    <citation type="submission" date="2014-10" db="EMBL/GenBank/DDBJ databases">
        <title>Genome sequence of Ponticoccus sp. strain UMTAT08 isolated from clonal culture of toxic dinoflagellate Alexandrium tamiyavanichii.</title>
        <authorList>
            <person name="Gan H.Y."/>
            <person name="Muhd D.-D."/>
            <person name="Mohd Noor M.E."/>
            <person name="Yeong Y.S."/>
            <person name="Usup G."/>
        </authorList>
    </citation>
    <scope>NUCLEOTIDE SEQUENCE [LARGE SCALE GENOMIC DNA]</scope>
    <source>
        <strain evidence="6 7">UMTAT08</strain>
    </source>
</reference>
<comment type="caution">
    <text evidence="6">The sequence shown here is derived from an EMBL/GenBank/DDBJ whole genome shotgun (WGS) entry which is preliminary data.</text>
</comment>
<dbReference type="STRING" id="561184.SAMN05216376_11514"/>
<organism evidence="6 7">
    <name type="scientific">Mameliella alba</name>
    <dbReference type="NCBI Taxonomy" id="561184"/>
    <lineage>
        <taxon>Bacteria</taxon>
        <taxon>Pseudomonadati</taxon>
        <taxon>Pseudomonadota</taxon>
        <taxon>Alphaproteobacteria</taxon>
        <taxon>Rhodobacterales</taxon>
        <taxon>Roseobacteraceae</taxon>
        <taxon>Mameliella</taxon>
    </lineage>
</organism>
<dbReference type="AlphaFoldDB" id="A0A0B3RXG0"/>
<dbReference type="InterPro" id="IPR005101">
    <property type="entry name" value="Cryptochr/Photolyase_FAD-bd"/>
</dbReference>
<sequence length="399" mass="44378">MSATPPFPPTHAAALAALHRFVPEAGARYATRRNFDLGPGRHHAVSQLSPYLRHRVLTEEEVLHAVLARHSPETADKFIQEVFWRTYWKGWLELRPSIWQSYRSQLLRQIDRVQSEGGLRQRWQAACTGETGLDCFDTWAQELGRTVYLHNHARMWFASIWIFTLQLPWELGADFFLRHLLDGDPASNTLSWRWVAGLQTRGKAYVAQPENIARFTEGRFTPAHDELNTAAAPLDGPPPPPPLSPPAGGRMEADLPTLFVLHEDDLSPGWLLDSGLRPAGTALLSSGARLSPLDPAPQVTRFRADLVQETADRWQAQLGPTRPARTAGDIAAMAAELGAEQIVTAHAPTGPVAEILQELDNVVQLLRPYDARAWPHARAGFFKFRKSIPSLLAALNLPA</sequence>
<dbReference type="GO" id="GO:0003677">
    <property type="term" value="F:DNA binding"/>
    <property type="evidence" value="ECO:0007669"/>
    <property type="project" value="TreeGrafter"/>
</dbReference>
<evidence type="ECO:0000259" key="5">
    <source>
        <dbReference type="Pfam" id="PF03441"/>
    </source>
</evidence>
<dbReference type="GO" id="GO:0032922">
    <property type="term" value="P:circadian regulation of gene expression"/>
    <property type="evidence" value="ECO:0007669"/>
    <property type="project" value="TreeGrafter"/>
</dbReference>
<dbReference type="GO" id="GO:0043153">
    <property type="term" value="P:entrainment of circadian clock by photoperiod"/>
    <property type="evidence" value="ECO:0007669"/>
    <property type="project" value="TreeGrafter"/>
</dbReference>
<dbReference type="GO" id="GO:0003904">
    <property type="term" value="F:deoxyribodipyrimidine photo-lyase activity"/>
    <property type="evidence" value="ECO:0007669"/>
    <property type="project" value="TreeGrafter"/>
</dbReference>
<dbReference type="GO" id="GO:0071949">
    <property type="term" value="F:FAD binding"/>
    <property type="evidence" value="ECO:0007669"/>
    <property type="project" value="TreeGrafter"/>
</dbReference>
<comment type="cofactor">
    <cofactor evidence="3">
        <name>FAD</name>
        <dbReference type="ChEBI" id="CHEBI:57692"/>
    </cofactor>
    <text evidence="3">Binds 1 FAD per subunit.</text>
</comment>
<evidence type="ECO:0000256" key="4">
    <source>
        <dbReference type="SAM" id="MobiDB-lite"/>
    </source>
</evidence>
<dbReference type="EMBL" id="JSUQ01000017">
    <property type="protein sequence ID" value="KHQ51403.1"/>
    <property type="molecule type" value="Genomic_DNA"/>
</dbReference>